<sequence length="323" mass="37419">MLKSLMKECYSSEERLMRSSIWNSLKILCKIFVRLAIMGAIIWYYSSRKGTLAARIFWAAFLTEIIIYMYSAIRGSIRGGRIQYEEYHMTIFGNEKYVGSGEFDLLNSFLKRFIRELAFLAVFIAIYAYSVKNLKEEISEEMIQWISIAILSTPYLLALNRIRKYVTYFYKAKSYIGFRDEAFKVHNNLIRMRDNCPEAPDIICDSKGAILFLIILTWPLRAFFGSIAIIVTTGLSLASVFIGFVVLALEGIGVLILAFKDILPIIEVHQMSTSKALSYWPEAVVIIFVSIVSFILIKYRDEMFDKMYEIRENMIVFRYGMIP</sequence>
<dbReference type="STRING" id="1120996.SAMN02746066_04309"/>
<feature type="transmembrane region" description="Helical" evidence="1">
    <location>
        <begin position="52"/>
        <end position="73"/>
    </location>
</feature>
<feature type="transmembrane region" description="Helical" evidence="1">
    <location>
        <begin position="237"/>
        <end position="259"/>
    </location>
</feature>
<feature type="transmembrane region" description="Helical" evidence="1">
    <location>
        <begin position="113"/>
        <end position="130"/>
    </location>
</feature>
<evidence type="ECO:0000313" key="2">
    <source>
        <dbReference type="EMBL" id="SHN00173.1"/>
    </source>
</evidence>
<proteinExistence type="predicted"/>
<dbReference type="RefSeq" id="WP_073291280.1">
    <property type="nucleotide sequence ID" value="NZ_FRCP01000026.1"/>
</dbReference>
<dbReference type="AlphaFoldDB" id="A0A1M7N9L3"/>
<dbReference type="Proteomes" id="UP000184038">
    <property type="component" value="Unassembled WGS sequence"/>
</dbReference>
<gene>
    <name evidence="2" type="ORF">SAMN02746066_04309</name>
</gene>
<reference evidence="2 3" key="1">
    <citation type="submission" date="2016-11" db="EMBL/GenBank/DDBJ databases">
        <authorList>
            <person name="Jaros S."/>
            <person name="Januszkiewicz K."/>
            <person name="Wedrychowicz H."/>
        </authorList>
    </citation>
    <scope>NUCLEOTIDE SEQUENCE [LARGE SCALE GENOMIC DNA]</scope>
    <source>
        <strain evidence="2 3">DSM 15930</strain>
    </source>
</reference>
<keyword evidence="3" id="KW-1185">Reference proteome</keyword>
<feature type="transmembrane region" description="Helical" evidence="1">
    <location>
        <begin position="142"/>
        <end position="159"/>
    </location>
</feature>
<feature type="transmembrane region" description="Helical" evidence="1">
    <location>
        <begin position="279"/>
        <end position="297"/>
    </location>
</feature>
<feature type="transmembrane region" description="Helical" evidence="1">
    <location>
        <begin position="210"/>
        <end position="231"/>
    </location>
</feature>
<evidence type="ECO:0000313" key="3">
    <source>
        <dbReference type="Proteomes" id="UP000184038"/>
    </source>
</evidence>
<keyword evidence="1" id="KW-0812">Transmembrane</keyword>
<protein>
    <submittedName>
        <fullName evidence="2">Uncharacterized protein</fullName>
    </submittedName>
</protein>
<name>A0A1M7N9L3_9FIRM</name>
<evidence type="ECO:0000256" key="1">
    <source>
        <dbReference type="SAM" id="Phobius"/>
    </source>
</evidence>
<keyword evidence="1" id="KW-1133">Transmembrane helix</keyword>
<dbReference type="EMBL" id="FRCP01000026">
    <property type="protein sequence ID" value="SHN00173.1"/>
    <property type="molecule type" value="Genomic_DNA"/>
</dbReference>
<keyword evidence="1" id="KW-0472">Membrane</keyword>
<accession>A0A1M7N9L3</accession>
<organism evidence="2 3">
    <name type="scientific">Anaerosporobacter mobilis DSM 15930</name>
    <dbReference type="NCBI Taxonomy" id="1120996"/>
    <lineage>
        <taxon>Bacteria</taxon>
        <taxon>Bacillati</taxon>
        <taxon>Bacillota</taxon>
        <taxon>Clostridia</taxon>
        <taxon>Lachnospirales</taxon>
        <taxon>Lachnospiraceae</taxon>
        <taxon>Anaerosporobacter</taxon>
    </lineage>
</organism>
<feature type="transmembrane region" description="Helical" evidence="1">
    <location>
        <begin position="27"/>
        <end position="46"/>
    </location>
</feature>